<protein>
    <recommendedName>
        <fullName evidence="3">Pherophorin domain-containing protein</fullName>
    </recommendedName>
</protein>
<keyword evidence="2" id="KW-1185">Reference proteome</keyword>
<accession>A0ABY8UBV7</accession>
<name>A0ABY8UBV7_TETOB</name>
<sequence length="372" mass="38769">MYERHPSADPATTNPTLTYTTVYCSRAGNAAFAPGPHDITLKVSYEGFFPCGGGVAISTARVTVQQPAEIALAAPAAETQLCFGATSVTVEFPQARVQLAYGGELQLAAVLNGNIPCAAVVNSTGGGTSRSVTVTCSSTDAAAFPAGSHSVTLTAAAADPMLSGCAAPRPIQLSTSLAVFAAPKLQLRPVAMQQIACRSSRAVTMRFSYVVRDGGSRPILSNPRAIVNVPGIRPGALRVTCTPTLRATTAFKGQLATPGLALRNSRVAADCAGGTDVGRVNATCIANDLMQVQIISRKVDEIRTQLFYFGCAPPRETGCPGNDWIGVGPSTDIDDTLRSSVIVIETLDCSCSRLYWAAYELGNFRGLGSNQC</sequence>
<gene>
    <name evidence="1" type="ORF">OEZ85_003553</name>
</gene>
<proteinExistence type="predicted"/>
<evidence type="ECO:0008006" key="3">
    <source>
        <dbReference type="Google" id="ProtNLM"/>
    </source>
</evidence>
<organism evidence="1 2">
    <name type="scientific">Tetradesmus obliquus</name>
    <name type="common">Green alga</name>
    <name type="synonym">Acutodesmus obliquus</name>
    <dbReference type="NCBI Taxonomy" id="3088"/>
    <lineage>
        <taxon>Eukaryota</taxon>
        <taxon>Viridiplantae</taxon>
        <taxon>Chlorophyta</taxon>
        <taxon>core chlorophytes</taxon>
        <taxon>Chlorophyceae</taxon>
        <taxon>CS clade</taxon>
        <taxon>Sphaeropleales</taxon>
        <taxon>Scenedesmaceae</taxon>
        <taxon>Tetradesmus</taxon>
    </lineage>
</organism>
<reference evidence="1 2" key="1">
    <citation type="submission" date="2023-05" db="EMBL/GenBank/DDBJ databases">
        <title>A 100% complete, gapless, phased diploid assembly of the Scenedesmus obliquus UTEX 3031 genome.</title>
        <authorList>
            <person name="Biondi T.C."/>
            <person name="Hanschen E.R."/>
            <person name="Kwon T."/>
            <person name="Eng W."/>
            <person name="Kruse C.P.S."/>
            <person name="Koehler S.I."/>
            <person name="Kunde Y."/>
            <person name="Gleasner C.D."/>
            <person name="You Mak K.T."/>
            <person name="Polle J."/>
            <person name="Hovde B.T."/>
            <person name="Starkenburg S.R."/>
        </authorList>
    </citation>
    <scope>NUCLEOTIDE SEQUENCE [LARGE SCALE GENOMIC DNA]</scope>
    <source>
        <strain evidence="1 2">DOE0152z</strain>
    </source>
</reference>
<evidence type="ECO:0000313" key="1">
    <source>
        <dbReference type="EMBL" id="WIA18880.1"/>
    </source>
</evidence>
<evidence type="ECO:0000313" key="2">
    <source>
        <dbReference type="Proteomes" id="UP001244341"/>
    </source>
</evidence>
<dbReference type="Proteomes" id="UP001244341">
    <property type="component" value="Chromosome 10b"/>
</dbReference>
<dbReference type="EMBL" id="CP126217">
    <property type="protein sequence ID" value="WIA18880.1"/>
    <property type="molecule type" value="Genomic_DNA"/>
</dbReference>